<organism evidence="2 3">
    <name type="scientific">Ilyodon furcidens</name>
    <name type="common">goldbreast splitfin</name>
    <dbReference type="NCBI Taxonomy" id="33524"/>
    <lineage>
        <taxon>Eukaryota</taxon>
        <taxon>Metazoa</taxon>
        <taxon>Chordata</taxon>
        <taxon>Craniata</taxon>
        <taxon>Vertebrata</taxon>
        <taxon>Euteleostomi</taxon>
        <taxon>Actinopterygii</taxon>
        <taxon>Neopterygii</taxon>
        <taxon>Teleostei</taxon>
        <taxon>Neoteleostei</taxon>
        <taxon>Acanthomorphata</taxon>
        <taxon>Ovalentaria</taxon>
        <taxon>Atherinomorphae</taxon>
        <taxon>Cyprinodontiformes</taxon>
        <taxon>Goodeidae</taxon>
        <taxon>Ilyodon</taxon>
    </lineage>
</organism>
<reference evidence="2 3" key="1">
    <citation type="submission" date="2021-06" db="EMBL/GenBank/DDBJ databases">
        <authorList>
            <person name="Palmer J.M."/>
        </authorList>
    </citation>
    <scope>NUCLEOTIDE SEQUENCE [LARGE SCALE GENOMIC DNA]</scope>
    <source>
        <strain evidence="3">if_2019</strain>
        <tissue evidence="2">Muscle</tissue>
    </source>
</reference>
<evidence type="ECO:0000256" key="1">
    <source>
        <dbReference type="SAM" id="MobiDB-lite"/>
    </source>
</evidence>
<evidence type="ECO:0000313" key="3">
    <source>
        <dbReference type="Proteomes" id="UP001482620"/>
    </source>
</evidence>
<gene>
    <name evidence="2" type="ORF">ILYODFUR_034728</name>
</gene>
<protein>
    <submittedName>
        <fullName evidence="2">Uncharacterized protein</fullName>
    </submittedName>
</protein>
<sequence>MHHYLGFEESLESPTDREPHRTSYLDWQPDRIRVQSFSCEPCPPSSKDYLSGSCRHLTLNQHSVPTHSLPGRYQRPIIQPGFLVTGPSFQSLNKITKTFLVSECSLHVGQVGSQNYDTTVQLLITIVVINHT</sequence>
<keyword evidence="3" id="KW-1185">Reference proteome</keyword>
<feature type="region of interest" description="Disordered" evidence="1">
    <location>
        <begin position="1"/>
        <end position="22"/>
    </location>
</feature>
<dbReference type="Proteomes" id="UP001482620">
    <property type="component" value="Unassembled WGS sequence"/>
</dbReference>
<name>A0ABV0UCM0_9TELE</name>
<dbReference type="EMBL" id="JAHRIQ010064281">
    <property type="protein sequence ID" value="MEQ2242322.1"/>
    <property type="molecule type" value="Genomic_DNA"/>
</dbReference>
<accession>A0ABV0UCM0</accession>
<evidence type="ECO:0000313" key="2">
    <source>
        <dbReference type="EMBL" id="MEQ2242322.1"/>
    </source>
</evidence>
<comment type="caution">
    <text evidence="2">The sequence shown here is derived from an EMBL/GenBank/DDBJ whole genome shotgun (WGS) entry which is preliminary data.</text>
</comment>
<proteinExistence type="predicted"/>